<organism evidence="5 6">
    <name type="scientific">Proteiniborus ethanoligenes</name>
    <dbReference type="NCBI Taxonomy" id="415015"/>
    <lineage>
        <taxon>Bacteria</taxon>
        <taxon>Bacillati</taxon>
        <taxon>Bacillota</taxon>
        <taxon>Clostridia</taxon>
        <taxon>Eubacteriales</taxon>
        <taxon>Proteiniborus</taxon>
    </lineage>
</organism>
<keyword evidence="6" id="KW-1185">Reference proteome</keyword>
<keyword evidence="1" id="KW-0805">Transcription regulation</keyword>
<dbReference type="InterPro" id="IPR036390">
    <property type="entry name" value="WH_DNA-bd_sf"/>
</dbReference>
<dbReference type="Pfam" id="PF00392">
    <property type="entry name" value="GntR"/>
    <property type="match status" value="1"/>
</dbReference>
<evidence type="ECO:0000313" key="5">
    <source>
        <dbReference type="EMBL" id="SDY96559.1"/>
    </source>
</evidence>
<dbReference type="STRING" id="415015.SAMN05660462_01368"/>
<dbReference type="AlphaFoldDB" id="A0A1H3P849"/>
<reference evidence="5 6" key="1">
    <citation type="submission" date="2016-10" db="EMBL/GenBank/DDBJ databases">
        <authorList>
            <person name="de Groot N.N."/>
        </authorList>
    </citation>
    <scope>NUCLEOTIDE SEQUENCE [LARGE SCALE GENOMIC DNA]</scope>
    <source>
        <strain evidence="5 6">DSM 21650</strain>
    </source>
</reference>
<evidence type="ECO:0000256" key="1">
    <source>
        <dbReference type="ARBA" id="ARBA00023015"/>
    </source>
</evidence>
<dbReference type="InterPro" id="IPR000524">
    <property type="entry name" value="Tscrpt_reg_HTH_GntR"/>
</dbReference>
<dbReference type="InterPro" id="IPR036388">
    <property type="entry name" value="WH-like_DNA-bd_sf"/>
</dbReference>
<dbReference type="PANTHER" id="PTHR38445">
    <property type="entry name" value="HTH-TYPE TRANSCRIPTIONAL REPRESSOR YTRA"/>
    <property type="match status" value="1"/>
</dbReference>
<dbReference type="PANTHER" id="PTHR38445:SF7">
    <property type="entry name" value="GNTR-FAMILY TRANSCRIPTIONAL REGULATOR"/>
    <property type="match status" value="1"/>
</dbReference>
<dbReference type="EMBL" id="FNQE01000013">
    <property type="protein sequence ID" value="SDY96559.1"/>
    <property type="molecule type" value="Genomic_DNA"/>
</dbReference>
<proteinExistence type="predicted"/>
<dbReference type="SUPFAM" id="SSF46785">
    <property type="entry name" value="Winged helix' DNA-binding domain"/>
    <property type="match status" value="1"/>
</dbReference>
<evidence type="ECO:0000256" key="3">
    <source>
        <dbReference type="ARBA" id="ARBA00023163"/>
    </source>
</evidence>
<evidence type="ECO:0000313" key="6">
    <source>
        <dbReference type="Proteomes" id="UP000198625"/>
    </source>
</evidence>
<dbReference type="SMART" id="SM00345">
    <property type="entry name" value="HTH_GNTR"/>
    <property type="match status" value="1"/>
</dbReference>
<accession>A0A1H3P849</accession>
<evidence type="ECO:0000259" key="4">
    <source>
        <dbReference type="PROSITE" id="PS50949"/>
    </source>
</evidence>
<protein>
    <submittedName>
        <fullName evidence="5">GntR family transcriptional regulator</fullName>
    </submittedName>
</protein>
<evidence type="ECO:0000256" key="2">
    <source>
        <dbReference type="ARBA" id="ARBA00023125"/>
    </source>
</evidence>
<dbReference type="RefSeq" id="WP_091728997.1">
    <property type="nucleotide sequence ID" value="NZ_FNQE01000013.1"/>
</dbReference>
<dbReference type="Proteomes" id="UP000198625">
    <property type="component" value="Unassembled WGS sequence"/>
</dbReference>
<gene>
    <name evidence="5" type="ORF">SAMN05660462_01368</name>
</gene>
<dbReference type="GO" id="GO:0003677">
    <property type="term" value="F:DNA binding"/>
    <property type="evidence" value="ECO:0007669"/>
    <property type="project" value="UniProtKB-KW"/>
</dbReference>
<dbReference type="Gene3D" id="1.10.10.10">
    <property type="entry name" value="Winged helix-like DNA-binding domain superfamily/Winged helix DNA-binding domain"/>
    <property type="match status" value="1"/>
</dbReference>
<dbReference type="GO" id="GO:0003700">
    <property type="term" value="F:DNA-binding transcription factor activity"/>
    <property type="evidence" value="ECO:0007669"/>
    <property type="project" value="InterPro"/>
</dbReference>
<feature type="domain" description="HTH gntR-type" evidence="4">
    <location>
        <begin position="11"/>
        <end position="79"/>
    </location>
</feature>
<sequence length="124" mass="14158">MFITLSNTNPDPLYKQVKDQIVHAIITGDLKEDELLPSIRAMANELNISVITIKRAYADLENEGYIITRPGLGSFVNTVNKESLKSGKIIELREKLRDIVNEACKYNIKTDDIIRIINEIKEER</sequence>
<keyword evidence="2" id="KW-0238">DNA-binding</keyword>
<dbReference type="PROSITE" id="PS50949">
    <property type="entry name" value="HTH_GNTR"/>
    <property type="match status" value="1"/>
</dbReference>
<dbReference type="CDD" id="cd07377">
    <property type="entry name" value="WHTH_GntR"/>
    <property type="match status" value="1"/>
</dbReference>
<dbReference type="OrthoDB" id="9801546at2"/>
<keyword evidence="3" id="KW-0804">Transcription</keyword>
<name>A0A1H3P849_9FIRM</name>